<dbReference type="Pfam" id="PF16925">
    <property type="entry name" value="TetR_C_13"/>
    <property type="match status" value="1"/>
</dbReference>
<dbReference type="Gene3D" id="1.10.357.10">
    <property type="entry name" value="Tetracycline Repressor, domain 2"/>
    <property type="match status" value="1"/>
</dbReference>
<dbReference type="PROSITE" id="PS50977">
    <property type="entry name" value="HTH_TETR_2"/>
    <property type="match status" value="1"/>
</dbReference>
<dbReference type="Pfam" id="PF00440">
    <property type="entry name" value="TetR_N"/>
    <property type="match status" value="1"/>
</dbReference>
<keyword evidence="7" id="KW-1185">Reference proteome</keyword>
<reference evidence="7" key="1">
    <citation type="journal article" date="2019" name="Int. J. Syst. Evol. Microbiol.">
        <title>The Global Catalogue of Microorganisms (GCM) 10K type strain sequencing project: providing services to taxonomists for standard genome sequencing and annotation.</title>
        <authorList>
            <consortium name="The Broad Institute Genomics Platform"/>
            <consortium name="The Broad Institute Genome Sequencing Center for Infectious Disease"/>
            <person name="Wu L."/>
            <person name="Ma J."/>
        </authorList>
    </citation>
    <scope>NUCLEOTIDE SEQUENCE [LARGE SCALE GENOMIC DNA]</scope>
    <source>
        <strain evidence="7">JCM 14303</strain>
    </source>
</reference>
<name>A0ABP4LNG2_9ACTN</name>
<evidence type="ECO:0000256" key="1">
    <source>
        <dbReference type="ARBA" id="ARBA00023015"/>
    </source>
</evidence>
<accession>A0ABP4LNG2</accession>
<sequence>MGRPRKFVEADVLTRAGETFARQGYGGTSVDDLARATGVGKQSLYNAFGGKRELFLKALSAKTAEALALVDEELGGEGSTPLERIKAQVLRLAITFSDPAPAGFFVTKAAVEMADQDEEVARSALAAYEQLEAIYRQCIEDAQASGEVDESANAGELAAYFVALTRGMEVLGAAGVGRARLTGIAVTSLSVLPVIHAG</sequence>
<dbReference type="InterPro" id="IPR009057">
    <property type="entry name" value="Homeodomain-like_sf"/>
</dbReference>
<keyword evidence="1" id="KW-0805">Transcription regulation</keyword>
<evidence type="ECO:0000256" key="3">
    <source>
        <dbReference type="ARBA" id="ARBA00023163"/>
    </source>
</evidence>
<organism evidence="6 7">
    <name type="scientific">Kribbella lupini</name>
    <dbReference type="NCBI Taxonomy" id="291602"/>
    <lineage>
        <taxon>Bacteria</taxon>
        <taxon>Bacillati</taxon>
        <taxon>Actinomycetota</taxon>
        <taxon>Actinomycetes</taxon>
        <taxon>Propionibacteriales</taxon>
        <taxon>Kribbellaceae</taxon>
        <taxon>Kribbella</taxon>
    </lineage>
</organism>
<evidence type="ECO:0000313" key="7">
    <source>
        <dbReference type="Proteomes" id="UP001500363"/>
    </source>
</evidence>
<feature type="DNA-binding region" description="H-T-H motif" evidence="4">
    <location>
        <begin position="29"/>
        <end position="48"/>
    </location>
</feature>
<dbReference type="Proteomes" id="UP001500363">
    <property type="component" value="Unassembled WGS sequence"/>
</dbReference>
<protein>
    <submittedName>
        <fullName evidence="6">TetR/AcrR family transcriptional regulator</fullName>
    </submittedName>
</protein>
<dbReference type="SUPFAM" id="SSF46689">
    <property type="entry name" value="Homeodomain-like"/>
    <property type="match status" value="1"/>
</dbReference>
<evidence type="ECO:0000259" key="5">
    <source>
        <dbReference type="PROSITE" id="PS50977"/>
    </source>
</evidence>
<dbReference type="InterPro" id="IPR011075">
    <property type="entry name" value="TetR_C"/>
</dbReference>
<dbReference type="InterPro" id="IPR036271">
    <property type="entry name" value="Tet_transcr_reg_TetR-rel_C_sf"/>
</dbReference>
<dbReference type="InterPro" id="IPR001647">
    <property type="entry name" value="HTH_TetR"/>
</dbReference>
<dbReference type="PANTHER" id="PTHR47506:SF1">
    <property type="entry name" value="HTH-TYPE TRANSCRIPTIONAL REGULATOR YJDC"/>
    <property type="match status" value="1"/>
</dbReference>
<evidence type="ECO:0000256" key="2">
    <source>
        <dbReference type="ARBA" id="ARBA00023125"/>
    </source>
</evidence>
<gene>
    <name evidence="6" type="ORF">GCM10009741_32570</name>
</gene>
<keyword evidence="3" id="KW-0804">Transcription</keyword>
<evidence type="ECO:0000313" key="6">
    <source>
        <dbReference type="EMBL" id="GAA1528220.1"/>
    </source>
</evidence>
<proteinExistence type="predicted"/>
<feature type="domain" description="HTH tetR-type" evidence="5">
    <location>
        <begin position="6"/>
        <end position="66"/>
    </location>
</feature>
<keyword evidence="2 4" id="KW-0238">DNA-binding</keyword>
<evidence type="ECO:0000256" key="4">
    <source>
        <dbReference type="PROSITE-ProRule" id="PRU00335"/>
    </source>
</evidence>
<dbReference type="RefSeq" id="WP_344174933.1">
    <property type="nucleotide sequence ID" value="NZ_BAAANC010000002.1"/>
</dbReference>
<comment type="caution">
    <text evidence="6">The sequence shown here is derived from an EMBL/GenBank/DDBJ whole genome shotgun (WGS) entry which is preliminary data.</text>
</comment>
<dbReference type="SUPFAM" id="SSF48498">
    <property type="entry name" value="Tetracyclin repressor-like, C-terminal domain"/>
    <property type="match status" value="1"/>
</dbReference>
<dbReference type="EMBL" id="BAAANC010000002">
    <property type="protein sequence ID" value="GAA1528220.1"/>
    <property type="molecule type" value="Genomic_DNA"/>
</dbReference>
<dbReference type="PANTHER" id="PTHR47506">
    <property type="entry name" value="TRANSCRIPTIONAL REGULATORY PROTEIN"/>
    <property type="match status" value="1"/>
</dbReference>
<dbReference type="Gene3D" id="1.10.10.60">
    <property type="entry name" value="Homeodomain-like"/>
    <property type="match status" value="1"/>
</dbReference>
<dbReference type="PRINTS" id="PR00455">
    <property type="entry name" value="HTHTETR"/>
</dbReference>